<protein>
    <recommendedName>
        <fullName evidence="1">Reverse transcriptase domain-containing protein</fullName>
    </recommendedName>
</protein>
<gene>
    <name evidence="2" type="primary">ORF190699</name>
</gene>
<dbReference type="AlphaFoldDB" id="A0A0B7BHQ2"/>
<reference evidence="2" key="1">
    <citation type="submission" date="2014-12" db="EMBL/GenBank/DDBJ databases">
        <title>Insight into the proteome of Arion vulgaris.</title>
        <authorList>
            <person name="Aradska J."/>
            <person name="Bulat T."/>
            <person name="Smidak R."/>
            <person name="Sarate P."/>
            <person name="Gangsoo J."/>
            <person name="Sialana F."/>
            <person name="Bilban M."/>
            <person name="Lubec G."/>
        </authorList>
    </citation>
    <scope>NUCLEOTIDE SEQUENCE</scope>
    <source>
        <tissue evidence="2">Skin</tissue>
    </source>
</reference>
<proteinExistence type="predicted"/>
<feature type="non-terminal residue" evidence="2">
    <location>
        <position position="136"/>
    </location>
</feature>
<dbReference type="PANTHER" id="PTHR47027:SF25">
    <property type="entry name" value="REVERSE TRANSCRIPTASE DOMAIN-CONTAINING PROTEIN"/>
    <property type="match status" value="1"/>
</dbReference>
<dbReference type="PANTHER" id="PTHR47027">
    <property type="entry name" value="REVERSE TRANSCRIPTASE DOMAIN-CONTAINING PROTEIN"/>
    <property type="match status" value="1"/>
</dbReference>
<organism evidence="2">
    <name type="scientific">Arion vulgaris</name>
    <dbReference type="NCBI Taxonomy" id="1028688"/>
    <lineage>
        <taxon>Eukaryota</taxon>
        <taxon>Metazoa</taxon>
        <taxon>Spiralia</taxon>
        <taxon>Lophotrochozoa</taxon>
        <taxon>Mollusca</taxon>
        <taxon>Gastropoda</taxon>
        <taxon>Heterobranchia</taxon>
        <taxon>Euthyneura</taxon>
        <taxon>Panpulmonata</taxon>
        <taxon>Eupulmonata</taxon>
        <taxon>Stylommatophora</taxon>
        <taxon>Helicina</taxon>
        <taxon>Arionoidea</taxon>
        <taxon>Arionidae</taxon>
        <taxon>Arion</taxon>
    </lineage>
</organism>
<dbReference type="Pfam" id="PF20049">
    <property type="entry name" value="DUF6451"/>
    <property type="match status" value="1"/>
</dbReference>
<feature type="domain" description="Reverse transcriptase" evidence="1">
    <location>
        <begin position="1"/>
        <end position="76"/>
    </location>
</feature>
<dbReference type="InterPro" id="IPR045609">
    <property type="entry name" value="DUF6451"/>
</dbReference>
<dbReference type="PROSITE" id="PS50878">
    <property type="entry name" value="RT_POL"/>
    <property type="match status" value="1"/>
</dbReference>
<name>A0A0B7BHQ2_9EUPU</name>
<dbReference type="InterPro" id="IPR000477">
    <property type="entry name" value="RT_dom"/>
</dbReference>
<dbReference type="EMBL" id="HACG01046004">
    <property type="protein sequence ID" value="CEK92869.1"/>
    <property type="molecule type" value="Transcribed_RNA"/>
</dbReference>
<evidence type="ECO:0000259" key="1">
    <source>
        <dbReference type="PROSITE" id="PS50878"/>
    </source>
</evidence>
<sequence length="136" mass="15773">MKQLEDMNFADDLALLSHNQTQIKDKMNILNNKSQKVGLKIHREKTKVARVNVNLIMLEETALQDVESYTYLSSNIDTEGRTNKNVKIRIHKARGNYIALSKIWQSNEIKTNTKLRIFQSNVKSVLFYGSETWKTT</sequence>
<accession>A0A0B7BHQ2</accession>
<evidence type="ECO:0000313" key="2">
    <source>
        <dbReference type="EMBL" id="CEK92869.1"/>
    </source>
</evidence>